<feature type="region of interest" description="Disordered" evidence="1">
    <location>
        <begin position="165"/>
        <end position="184"/>
    </location>
</feature>
<dbReference type="AlphaFoldDB" id="A0AAN7HU90"/>
<evidence type="ECO:0000313" key="2">
    <source>
        <dbReference type="EMBL" id="KAK4251358.1"/>
    </source>
</evidence>
<dbReference type="Proteomes" id="UP001303647">
    <property type="component" value="Unassembled WGS sequence"/>
</dbReference>
<sequence length="396" mass="43959">MSYLEDLPFEIIDRIFENLCLHCNVPHGCQCGKGCLRIDPNRGRDSCLLECPPPEIKARICTLASLCLTSRHLRVAATPHLYHRPDTEKWWLLARTLLGHPHLADHVKRLCFVGIPFCEDSGPTLANPAGPADIAPEVWSSYAARLAAAQEAATASRTGYPDLQRIFNSDDGNGDDDNGGDENGGDGTLLATLCPATVVFEAIVCWPPVFYLSAPGSLPRLTMVELAVCNPAGGFTLSELAGLFRAAPNLQTLRCQRVYDTGRDGNMLEGVVSASLMYVEILRSVLGPGPLVFLFKACPRLETFRFGSRPGIYSVGEHQFHPVQARDTMFKLGTNLKRVEMEFEFCRVWRRPGDQDSNLWEPARLKKVEIDAFIESYRKKGMALELKLPIPRPRYS</sequence>
<accession>A0AAN7HU90</accession>
<name>A0AAN7HU90_9PEZI</name>
<keyword evidence="3" id="KW-1185">Reference proteome</keyword>
<reference evidence="2" key="1">
    <citation type="journal article" date="2023" name="Mol. Phylogenet. Evol.">
        <title>Genome-scale phylogeny and comparative genomics of the fungal order Sordariales.</title>
        <authorList>
            <person name="Hensen N."/>
            <person name="Bonometti L."/>
            <person name="Westerberg I."/>
            <person name="Brannstrom I.O."/>
            <person name="Guillou S."/>
            <person name="Cros-Aarteil S."/>
            <person name="Calhoun S."/>
            <person name="Haridas S."/>
            <person name="Kuo A."/>
            <person name="Mondo S."/>
            <person name="Pangilinan J."/>
            <person name="Riley R."/>
            <person name="LaButti K."/>
            <person name="Andreopoulos B."/>
            <person name="Lipzen A."/>
            <person name="Chen C."/>
            <person name="Yan M."/>
            <person name="Daum C."/>
            <person name="Ng V."/>
            <person name="Clum A."/>
            <person name="Steindorff A."/>
            <person name="Ohm R.A."/>
            <person name="Martin F."/>
            <person name="Silar P."/>
            <person name="Natvig D.O."/>
            <person name="Lalanne C."/>
            <person name="Gautier V."/>
            <person name="Ament-Velasquez S.L."/>
            <person name="Kruys A."/>
            <person name="Hutchinson M.I."/>
            <person name="Powell A.J."/>
            <person name="Barry K."/>
            <person name="Miller A.N."/>
            <person name="Grigoriev I.V."/>
            <person name="Debuchy R."/>
            <person name="Gladieux P."/>
            <person name="Hiltunen Thoren M."/>
            <person name="Johannesson H."/>
        </authorList>
    </citation>
    <scope>NUCLEOTIDE SEQUENCE</scope>
    <source>
        <strain evidence="2">CBS 359.72</strain>
    </source>
</reference>
<evidence type="ECO:0000313" key="3">
    <source>
        <dbReference type="Proteomes" id="UP001303647"/>
    </source>
</evidence>
<dbReference type="EMBL" id="MU857606">
    <property type="protein sequence ID" value="KAK4251358.1"/>
    <property type="molecule type" value="Genomic_DNA"/>
</dbReference>
<protein>
    <submittedName>
        <fullName evidence="2">Uncharacterized protein</fullName>
    </submittedName>
</protein>
<comment type="caution">
    <text evidence="2">The sequence shown here is derived from an EMBL/GenBank/DDBJ whole genome shotgun (WGS) entry which is preliminary data.</text>
</comment>
<evidence type="ECO:0000256" key="1">
    <source>
        <dbReference type="SAM" id="MobiDB-lite"/>
    </source>
</evidence>
<reference evidence="2" key="2">
    <citation type="submission" date="2023-05" db="EMBL/GenBank/DDBJ databases">
        <authorList>
            <consortium name="Lawrence Berkeley National Laboratory"/>
            <person name="Steindorff A."/>
            <person name="Hensen N."/>
            <person name="Bonometti L."/>
            <person name="Westerberg I."/>
            <person name="Brannstrom I.O."/>
            <person name="Guillou S."/>
            <person name="Cros-Aarteil S."/>
            <person name="Calhoun S."/>
            <person name="Haridas S."/>
            <person name="Kuo A."/>
            <person name="Mondo S."/>
            <person name="Pangilinan J."/>
            <person name="Riley R."/>
            <person name="Labutti K."/>
            <person name="Andreopoulos B."/>
            <person name="Lipzen A."/>
            <person name="Chen C."/>
            <person name="Yanf M."/>
            <person name="Daum C."/>
            <person name="Ng V."/>
            <person name="Clum A."/>
            <person name="Ohm R."/>
            <person name="Martin F."/>
            <person name="Silar P."/>
            <person name="Natvig D."/>
            <person name="Lalanne C."/>
            <person name="Gautier V."/>
            <person name="Ament-Velasquez S.L."/>
            <person name="Kruys A."/>
            <person name="Hutchinson M.I."/>
            <person name="Powell A.J."/>
            <person name="Barry K."/>
            <person name="Miller A.N."/>
            <person name="Grigoriev I.V."/>
            <person name="Debuchy R."/>
            <person name="Gladieux P."/>
            <person name="Thoren M.H."/>
            <person name="Johannesson H."/>
        </authorList>
    </citation>
    <scope>NUCLEOTIDE SEQUENCE</scope>
    <source>
        <strain evidence="2">CBS 359.72</strain>
    </source>
</reference>
<proteinExistence type="predicted"/>
<gene>
    <name evidence="2" type="ORF">C7999DRAFT_10954</name>
</gene>
<feature type="compositionally biased region" description="Acidic residues" evidence="1">
    <location>
        <begin position="172"/>
        <end position="184"/>
    </location>
</feature>
<organism evidence="2 3">
    <name type="scientific">Corynascus novoguineensis</name>
    <dbReference type="NCBI Taxonomy" id="1126955"/>
    <lineage>
        <taxon>Eukaryota</taxon>
        <taxon>Fungi</taxon>
        <taxon>Dikarya</taxon>
        <taxon>Ascomycota</taxon>
        <taxon>Pezizomycotina</taxon>
        <taxon>Sordariomycetes</taxon>
        <taxon>Sordariomycetidae</taxon>
        <taxon>Sordariales</taxon>
        <taxon>Chaetomiaceae</taxon>
        <taxon>Corynascus</taxon>
    </lineage>
</organism>